<dbReference type="EMBL" id="LC377538">
    <property type="protein sequence ID" value="BBD49696.1"/>
    <property type="molecule type" value="Genomic_DNA"/>
</dbReference>
<reference evidence="1" key="1">
    <citation type="submission" date="2018-03" db="EMBL/GenBank/DDBJ databases">
        <title>Tn1546-ermB-carrying plasmid.</title>
        <authorList>
            <person name="Wan TW."/>
        </authorList>
    </citation>
    <scope>NUCLEOTIDE SEQUENCE</scope>
    <source>
        <strain evidence="1">NTUH_3874</strain>
        <plasmid evidence="1">pNTUH_3874</plasmid>
    </source>
</reference>
<name>A0A6F8P0G6_STAAU</name>
<evidence type="ECO:0000313" key="1">
    <source>
        <dbReference type="EMBL" id="BBD49696.1"/>
    </source>
</evidence>
<sequence length="422" mass="49240">MPNNSEEIYKSVIDSVNMYSSNPYEEDQSLEDLYMSYNSSDNTLNDNQKIESFESNYNLNDIEKVTLKQLDSVFQNSKINQLIDSEVTAGHKEIKEFYKQQSDEINKFKTYVRNNTSEIIDKYNLEEGYNSRTGSFENYDTLINDFTYSGTRQIQEEMYYNLSDEAKKVLKQATEIKESTIETGREVHETKLNYEYENENDFDSLNIKNGLSIYIENFDKIQNDIEKIGSIQKNNLSDINYSLTDNMNGIKIYGEKNDGSYTVIHRETFESEPIIENNIINPLNNQNNSDNIDNEIANKLGYLTDENGTNDFSNNQNEPIVINEIGHNKVKNINNYPMNFKVNNKNYKYTVSSTKTPKEFIKHIENNNSAKNVLHSDLKYSVLKQDQSKNLKTNQTLDNNNMKNFEEFKKEHEKKQTKEQSL</sequence>
<geneLocation type="plasmid" evidence="1">
    <name>pNTUH_3874</name>
</geneLocation>
<proteinExistence type="predicted"/>
<dbReference type="AlphaFoldDB" id="A0A6F8P0G6"/>
<organism evidence="1">
    <name type="scientific">Staphylococcus aureus</name>
    <dbReference type="NCBI Taxonomy" id="1280"/>
    <lineage>
        <taxon>Bacteria</taxon>
        <taxon>Bacillati</taxon>
        <taxon>Bacillota</taxon>
        <taxon>Bacilli</taxon>
        <taxon>Bacillales</taxon>
        <taxon>Staphylococcaceae</taxon>
        <taxon>Staphylococcus</taxon>
    </lineage>
</organism>
<keyword evidence="1" id="KW-0614">Plasmid</keyword>
<dbReference type="RefSeq" id="WP_031837610.1">
    <property type="nucleotide sequence ID" value="NZ_CP119342.1"/>
</dbReference>
<protein>
    <submittedName>
        <fullName evidence="1">Uncharacterized protein</fullName>
    </submittedName>
</protein>
<accession>A0A6F8P0G6</accession>